<keyword evidence="14" id="KW-1185">Reference proteome</keyword>
<dbReference type="OrthoDB" id="263957at2759"/>
<comment type="subcellular location">
    <subcellularLocation>
        <location evidence="2">Cell membrane</location>
        <topology evidence="2">Multi-pass membrane protein</topology>
    </subcellularLocation>
</comment>
<evidence type="ECO:0000256" key="11">
    <source>
        <dbReference type="ARBA" id="ARBA00032555"/>
    </source>
</evidence>
<comment type="caution">
    <text evidence="13">The sequence shown here is derived from an EMBL/GenBank/DDBJ whole genome shotgun (WGS) entry which is preliminary data.</text>
</comment>
<dbReference type="GO" id="GO:0006811">
    <property type="term" value="P:monoatomic ion transport"/>
    <property type="evidence" value="ECO:0007669"/>
    <property type="project" value="UniProtKB-KW"/>
</dbReference>
<keyword evidence="6 12" id="KW-0812">Transmembrane</keyword>
<evidence type="ECO:0000313" key="14">
    <source>
        <dbReference type="Proteomes" id="UP000664859"/>
    </source>
</evidence>
<keyword evidence="4" id="KW-0813">Transport</keyword>
<feature type="transmembrane region" description="Helical" evidence="12">
    <location>
        <begin position="341"/>
        <end position="362"/>
    </location>
</feature>
<feature type="transmembrane region" description="Helical" evidence="12">
    <location>
        <begin position="393"/>
        <end position="414"/>
    </location>
</feature>
<feature type="transmembrane region" description="Helical" evidence="12">
    <location>
        <begin position="71"/>
        <end position="94"/>
    </location>
</feature>
<evidence type="ECO:0000256" key="2">
    <source>
        <dbReference type="ARBA" id="ARBA00004651"/>
    </source>
</evidence>
<evidence type="ECO:0000256" key="6">
    <source>
        <dbReference type="ARBA" id="ARBA00022692"/>
    </source>
</evidence>
<evidence type="ECO:0000256" key="9">
    <source>
        <dbReference type="ARBA" id="ARBA00023136"/>
    </source>
</evidence>
<keyword evidence="7 12" id="KW-1133">Transmembrane helix</keyword>
<sequence>MENLAVIDDPEANPSNPEAEGRFGLGLMGLSFILLTLVVRARHEHQRELQQAGTTALSPEFKAFQSGFLRIYLLALLTEWLQGSFIFMLLHAYAHGPTQIAVIFTAGAMMQLVVALLLELCAGALSAKTLCVACLSLQSASCALLLHPAFGGMECRCALLLHPVLEAGNKQLHDCQNLCAQQVMLAGAATAIMQTAFEAYMAEQHASQGFPGDWLAHTLHALTASMSALAAAAGVVGEAALSLGDITGPFKLGAALSAGAAAAVALRWRRGGGGAKGCAALRDAGRAAKRAWQAARDAPPAAATAALHGCFEGAVYVFAMRWTPLLARDEDVSAPSRHPPWGLAFSQLMVCVMIGSFAYRAVSSAPGAPSPATLLTAICAVAALAFQCSSSPCYLLAATCAVAALALVGMAFTPPGAPTSILPALAFELCVGAYLSAAGALRAAHVPSDARGALLAAARALVVAPAFAAAVACAAAGLDAALLLLCAWLCTTAAACAAVLAHGGAAAAAAAGDGGGVVLRGGGGGGEDEEDA</sequence>
<evidence type="ECO:0000256" key="1">
    <source>
        <dbReference type="ARBA" id="ARBA00003019"/>
    </source>
</evidence>
<evidence type="ECO:0000256" key="10">
    <source>
        <dbReference type="ARBA" id="ARBA00030646"/>
    </source>
</evidence>
<dbReference type="SUPFAM" id="SSF103473">
    <property type="entry name" value="MFS general substrate transporter"/>
    <property type="match status" value="1"/>
</dbReference>
<dbReference type="AlphaFoldDB" id="A0A836CM65"/>
<dbReference type="Proteomes" id="UP000664859">
    <property type="component" value="Unassembled WGS sequence"/>
</dbReference>
<feature type="transmembrane region" description="Helical" evidence="12">
    <location>
        <begin position="453"/>
        <end position="475"/>
    </location>
</feature>
<accession>A0A836CM65</accession>
<organism evidence="13 14">
    <name type="scientific">Tribonema minus</name>
    <dbReference type="NCBI Taxonomy" id="303371"/>
    <lineage>
        <taxon>Eukaryota</taxon>
        <taxon>Sar</taxon>
        <taxon>Stramenopiles</taxon>
        <taxon>Ochrophyta</taxon>
        <taxon>PX clade</taxon>
        <taxon>Xanthophyceae</taxon>
        <taxon>Tribonematales</taxon>
        <taxon>Tribonemataceae</taxon>
        <taxon>Tribonema</taxon>
    </lineage>
</organism>
<dbReference type="GO" id="GO:0005886">
    <property type="term" value="C:plasma membrane"/>
    <property type="evidence" value="ECO:0007669"/>
    <property type="project" value="UniProtKB-SubCell"/>
</dbReference>
<evidence type="ECO:0000313" key="13">
    <source>
        <dbReference type="EMBL" id="KAG5191517.1"/>
    </source>
</evidence>
<keyword evidence="8" id="KW-0406">Ion transport</keyword>
<dbReference type="InterPro" id="IPR008509">
    <property type="entry name" value="MOT2/MFSD5"/>
</dbReference>
<name>A0A836CM65_9STRA</name>
<reference evidence="13" key="1">
    <citation type="submission" date="2021-02" db="EMBL/GenBank/DDBJ databases">
        <title>First Annotated Genome of the Yellow-green Alga Tribonema minus.</title>
        <authorList>
            <person name="Mahan K.M."/>
        </authorList>
    </citation>
    <scope>NUCLEOTIDE SEQUENCE</scope>
    <source>
        <strain evidence="13">UTEX B ZZ1240</strain>
    </source>
</reference>
<evidence type="ECO:0000256" key="5">
    <source>
        <dbReference type="ARBA" id="ARBA00022475"/>
    </source>
</evidence>
<feature type="transmembrane region" description="Helical" evidence="12">
    <location>
        <begin position="23"/>
        <end position="41"/>
    </location>
</feature>
<feature type="transmembrane region" description="Helical" evidence="12">
    <location>
        <begin position="420"/>
        <end position="441"/>
    </location>
</feature>
<proteinExistence type="predicted"/>
<protein>
    <recommendedName>
        <fullName evidence="3">Molybdate-anion transporter</fullName>
    </recommendedName>
    <alternativeName>
        <fullName evidence="10">Major facilitator superfamily domain-containing protein 5</fullName>
    </alternativeName>
    <alternativeName>
        <fullName evidence="11">Molybdate transporter 2 homolog</fullName>
    </alternativeName>
</protein>
<dbReference type="PANTHER" id="PTHR23516">
    <property type="entry name" value="SAM (S-ADENOSYL METHIONINE) TRANSPORTER"/>
    <property type="match status" value="1"/>
</dbReference>
<dbReference type="PANTHER" id="PTHR23516:SF1">
    <property type="entry name" value="MOLYBDATE-ANION TRANSPORTER"/>
    <property type="match status" value="1"/>
</dbReference>
<feature type="transmembrane region" description="Helical" evidence="12">
    <location>
        <begin position="368"/>
        <end position="386"/>
    </location>
</feature>
<evidence type="ECO:0000256" key="4">
    <source>
        <dbReference type="ARBA" id="ARBA00022448"/>
    </source>
</evidence>
<evidence type="ECO:0000256" key="8">
    <source>
        <dbReference type="ARBA" id="ARBA00023065"/>
    </source>
</evidence>
<dbReference type="Pfam" id="PF05631">
    <property type="entry name" value="MFS_5"/>
    <property type="match status" value="2"/>
</dbReference>
<keyword evidence="5" id="KW-1003">Cell membrane</keyword>
<evidence type="ECO:0000256" key="7">
    <source>
        <dbReference type="ARBA" id="ARBA00022989"/>
    </source>
</evidence>
<feature type="transmembrane region" description="Helical" evidence="12">
    <location>
        <begin position="100"/>
        <end position="118"/>
    </location>
</feature>
<comment type="function">
    <text evidence="1">Mediates high-affinity intracellular uptake of the rare oligo-element molybdenum.</text>
</comment>
<dbReference type="InterPro" id="IPR036259">
    <property type="entry name" value="MFS_trans_sf"/>
</dbReference>
<feature type="transmembrane region" description="Helical" evidence="12">
    <location>
        <begin position="481"/>
        <end position="501"/>
    </location>
</feature>
<keyword evidence="9 12" id="KW-0472">Membrane</keyword>
<dbReference type="GO" id="GO:0015098">
    <property type="term" value="F:molybdate ion transmembrane transporter activity"/>
    <property type="evidence" value="ECO:0007669"/>
    <property type="project" value="InterPro"/>
</dbReference>
<gene>
    <name evidence="13" type="ORF">JKP88DRAFT_352327</name>
</gene>
<dbReference type="EMBL" id="JAFCMP010000019">
    <property type="protein sequence ID" value="KAG5191517.1"/>
    <property type="molecule type" value="Genomic_DNA"/>
</dbReference>
<evidence type="ECO:0000256" key="12">
    <source>
        <dbReference type="SAM" id="Phobius"/>
    </source>
</evidence>
<evidence type="ECO:0000256" key="3">
    <source>
        <dbReference type="ARBA" id="ARBA00021242"/>
    </source>
</evidence>